<proteinExistence type="predicted"/>
<evidence type="ECO:0000313" key="2">
    <source>
        <dbReference type="EMBL" id="KDR76671.1"/>
    </source>
</evidence>
<keyword evidence="3" id="KW-1185">Reference proteome</keyword>
<sequence>MELIDKKLRTIPIRNTEQFNIRRGRASKTLTRWGPKRNLKAKPPSESPSTQDKPRSIKGKIENMICIQINVIAVGETMKLSEAIQEGADEEQRAILRTPSSQPIKPQSEGIRPNGMFGLSVPDVELIIYTAYTDGKMTYRQSSKSEPINVFWKWNPHLYPWLLRQHLLQTPKFYGSSPG</sequence>
<evidence type="ECO:0000256" key="1">
    <source>
        <dbReference type="SAM" id="MobiDB-lite"/>
    </source>
</evidence>
<gene>
    <name evidence="2" type="ORF">GALMADRAFT_210578</name>
</gene>
<dbReference type="AlphaFoldDB" id="A0A067T0K0"/>
<feature type="region of interest" description="Disordered" evidence="1">
    <location>
        <begin position="24"/>
        <end position="57"/>
    </location>
</feature>
<protein>
    <submittedName>
        <fullName evidence="2">Uncharacterized protein</fullName>
    </submittedName>
</protein>
<name>A0A067T0K0_GALM3</name>
<organism evidence="2 3">
    <name type="scientific">Galerina marginata (strain CBS 339.88)</name>
    <dbReference type="NCBI Taxonomy" id="685588"/>
    <lineage>
        <taxon>Eukaryota</taxon>
        <taxon>Fungi</taxon>
        <taxon>Dikarya</taxon>
        <taxon>Basidiomycota</taxon>
        <taxon>Agaricomycotina</taxon>
        <taxon>Agaricomycetes</taxon>
        <taxon>Agaricomycetidae</taxon>
        <taxon>Agaricales</taxon>
        <taxon>Agaricineae</taxon>
        <taxon>Strophariaceae</taxon>
        <taxon>Galerina</taxon>
    </lineage>
</organism>
<dbReference type="EMBL" id="KL142378">
    <property type="protein sequence ID" value="KDR76671.1"/>
    <property type="molecule type" value="Genomic_DNA"/>
</dbReference>
<dbReference type="HOGENOM" id="CLU_1503547_0_0_1"/>
<evidence type="ECO:0000313" key="3">
    <source>
        <dbReference type="Proteomes" id="UP000027222"/>
    </source>
</evidence>
<dbReference type="Proteomes" id="UP000027222">
    <property type="component" value="Unassembled WGS sequence"/>
</dbReference>
<accession>A0A067T0K0</accession>
<reference evidence="3" key="1">
    <citation type="journal article" date="2014" name="Proc. Natl. Acad. Sci. U.S.A.">
        <title>Extensive sampling of basidiomycete genomes demonstrates inadequacy of the white-rot/brown-rot paradigm for wood decay fungi.</title>
        <authorList>
            <person name="Riley R."/>
            <person name="Salamov A.A."/>
            <person name="Brown D.W."/>
            <person name="Nagy L.G."/>
            <person name="Floudas D."/>
            <person name="Held B.W."/>
            <person name="Levasseur A."/>
            <person name="Lombard V."/>
            <person name="Morin E."/>
            <person name="Otillar R."/>
            <person name="Lindquist E.A."/>
            <person name="Sun H."/>
            <person name="LaButti K.M."/>
            <person name="Schmutz J."/>
            <person name="Jabbour D."/>
            <person name="Luo H."/>
            <person name="Baker S.E."/>
            <person name="Pisabarro A.G."/>
            <person name="Walton J.D."/>
            <person name="Blanchette R.A."/>
            <person name="Henrissat B."/>
            <person name="Martin F."/>
            <person name="Cullen D."/>
            <person name="Hibbett D.S."/>
            <person name="Grigoriev I.V."/>
        </authorList>
    </citation>
    <scope>NUCLEOTIDE SEQUENCE [LARGE SCALE GENOMIC DNA]</scope>
    <source>
        <strain evidence="3">CBS 339.88</strain>
    </source>
</reference>